<keyword evidence="2" id="KW-1185">Reference proteome</keyword>
<organism evidence="1 2">
    <name type="scientific">Arthronema virus TR020</name>
    <dbReference type="NCBI Taxonomy" id="2736280"/>
    <lineage>
        <taxon>Viruses</taxon>
        <taxon>Duplodnaviria</taxon>
        <taxon>Heunggongvirae</taxon>
        <taxon>Uroviricota</taxon>
        <taxon>Caudoviricetes</taxon>
        <taxon>Saffermanviridae</taxon>
        <taxon>Arthrovirus</taxon>
        <taxon>Arthrovirus TR020</taxon>
    </lineage>
</organism>
<protein>
    <submittedName>
        <fullName evidence="1">Uncharacterized protein</fullName>
    </submittedName>
</protein>
<proteinExistence type="predicted"/>
<name>A0A7G3WH16_9CAUD</name>
<dbReference type="EMBL" id="MT457475">
    <property type="protein sequence ID" value="QKE60814.1"/>
    <property type="molecule type" value="Genomic_DNA"/>
</dbReference>
<evidence type="ECO:0000313" key="1">
    <source>
        <dbReference type="EMBL" id="QKE60814.1"/>
    </source>
</evidence>
<evidence type="ECO:0000313" key="2">
    <source>
        <dbReference type="Proteomes" id="UP000516780"/>
    </source>
</evidence>
<sequence>MKQIISALIAVSLLSLSVSAYRYVEYTTSNERVQESYRRVLLERLIQ</sequence>
<reference evidence="1 2" key="1">
    <citation type="journal article" date="2020" name="Microb. Ecol.">
        <title>Novel Virus on Filamentous Arthronema africanum Cyanobacterium.</title>
        <authorList>
            <person name="Petrzik K."/>
            <person name="Lukavsky J."/>
            <person name="Koloniuk I."/>
        </authorList>
    </citation>
    <scope>NUCLEOTIDE SEQUENCE [LARGE SCALE GENOMIC DNA]</scope>
</reference>
<dbReference type="Proteomes" id="UP000516780">
    <property type="component" value="Segment"/>
</dbReference>
<accession>A0A7G3WH16</accession>